<dbReference type="AlphaFoldDB" id="U5VYT6"/>
<dbReference type="STRING" id="1246995.AFR_13020"/>
<accession>U5VYT6</accession>
<dbReference type="Gene3D" id="3.90.25.10">
    <property type="entry name" value="UDP-galactose 4-epimerase, domain 1"/>
    <property type="match status" value="1"/>
</dbReference>
<protein>
    <submittedName>
        <fullName evidence="1">NmrA family protein</fullName>
    </submittedName>
</protein>
<keyword evidence="2" id="KW-1185">Reference proteome</keyword>
<dbReference type="PATRIC" id="fig|1246995.3.peg.2644"/>
<dbReference type="InterPro" id="IPR051604">
    <property type="entry name" value="Ergot_Alk_Oxidoreductase"/>
</dbReference>
<dbReference type="EMBL" id="CP006272">
    <property type="protein sequence ID" value="AGZ40890.1"/>
    <property type="molecule type" value="Genomic_DNA"/>
</dbReference>
<dbReference type="Gene3D" id="3.40.50.720">
    <property type="entry name" value="NAD(P)-binding Rossmann-like Domain"/>
    <property type="match status" value="1"/>
</dbReference>
<evidence type="ECO:0000313" key="1">
    <source>
        <dbReference type="EMBL" id="AGZ40890.1"/>
    </source>
</evidence>
<dbReference type="InterPro" id="IPR036291">
    <property type="entry name" value="NAD(P)-bd_dom_sf"/>
</dbReference>
<name>U5VYT6_9ACTN</name>
<organism evidence="1 2">
    <name type="scientific">Actinoplanes friuliensis DSM 7358</name>
    <dbReference type="NCBI Taxonomy" id="1246995"/>
    <lineage>
        <taxon>Bacteria</taxon>
        <taxon>Bacillati</taxon>
        <taxon>Actinomycetota</taxon>
        <taxon>Actinomycetes</taxon>
        <taxon>Micromonosporales</taxon>
        <taxon>Micromonosporaceae</taxon>
        <taxon>Actinoplanes</taxon>
    </lineage>
</organism>
<dbReference type="OrthoDB" id="3510772at2"/>
<dbReference type="Proteomes" id="UP000017746">
    <property type="component" value="Chromosome"/>
</dbReference>
<sequence length="282" mass="29734">MTRVLVTAALGTTGSLVAESLRTRGHEVTAASRRATGFDWYQPESFAAALAGARAVYLVPPAGDPEPAEVMTPFLAAARSAGVRRAVLLSASPAAPGAPGVGRVHRLIPDYFPEWAVLRPTWFMQNVLTATHPHAVSIREDGVLTTSTDGASVALIDAGDIAEVAAILLVGDVSPNTDLVLTGPEALTYDEVAGVIADVTGLPLRHRNMSRPDLQAYLGRFVPAAVAERLAALDRIIATGSQERVTGAVRDVTGHKPRTFRSWVVGRRGEFAVPAGSAFTER</sequence>
<dbReference type="PANTHER" id="PTHR43162">
    <property type="match status" value="1"/>
</dbReference>
<gene>
    <name evidence="1" type="ORF">AFR_13020</name>
</gene>
<evidence type="ECO:0000313" key="2">
    <source>
        <dbReference type="Proteomes" id="UP000017746"/>
    </source>
</evidence>
<dbReference type="RefSeq" id="WP_023360949.1">
    <property type="nucleotide sequence ID" value="NC_022657.1"/>
</dbReference>
<proteinExistence type="predicted"/>
<dbReference type="SUPFAM" id="SSF51735">
    <property type="entry name" value="NAD(P)-binding Rossmann-fold domains"/>
    <property type="match status" value="1"/>
</dbReference>
<dbReference type="KEGG" id="afs:AFR_13020"/>
<dbReference type="eggNOG" id="COG0702">
    <property type="taxonomic scope" value="Bacteria"/>
</dbReference>
<dbReference type="HOGENOM" id="CLU_007383_10_6_11"/>
<dbReference type="PANTHER" id="PTHR43162:SF1">
    <property type="entry name" value="PRESTALK A DIFFERENTIATION PROTEIN A"/>
    <property type="match status" value="1"/>
</dbReference>
<reference evidence="1 2" key="1">
    <citation type="journal article" date="2014" name="J. Biotechnol.">
        <title>Complete genome sequence of the actinobacterium Actinoplanes friuliensis HAG 010964, producer of the lipopeptide antibiotic friulimycin.</title>
        <authorList>
            <person name="Ruckert C."/>
            <person name="Szczepanowski R."/>
            <person name="Albersmeier A."/>
            <person name="Goesmann A."/>
            <person name="Fischer N."/>
            <person name="Steinkamper A."/>
            <person name="Puhler A."/>
            <person name="Biener R."/>
            <person name="Schwartz D."/>
            <person name="Kalinowski J."/>
        </authorList>
    </citation>
    <scope>NUCLEOTIDE SEQUENCE [LARGE SCALE GENOMIC DNA]</scope>
    <source>
        <strain evidence="1 2">DSM 7358</strain>
    </source>
</reference>